<feature type="signal peptide" evidence="1">
    <location>
        <begin position="1"/>
        <end position="24"/>
    </location>
</feature>
<keyword evidence="3" id="KW-0121">Carboxypeptidase</keyword>
<dbReference type="InterPro" id="IPR050491">
    <property type="entry name" value="AmpC-like"/>
</dbReference>
<reference evidence="3 4" key="1">
    <citation type="submission" date="2016-10" db="EMBL/GenBank/DDBJ databases">
        <authorList>
            <person name="de Groot N.N."/>
        </authorList>
    </citation>
    <scope>NUCLEOTIDE SEQUENCE [LARGE SCALE GENOMIC DNA]</scope>
    <source>
        <strain evidence="3 4">CGMCC 4.2023</strain>
    </source>
</reference>
<keyword evidence="1" id="KW-0732">Signal</keyword>
<accession>A0A1H6E7E3</accession>
<dbReference type="SUPFAM" id="SSF56601">
    <property type="entry name" value="beta-lactamase/transpeptidase-like"/>
    <property type="match status" value="1"/>
</dbReference>
<proteinExistence type="predicted"/>
<dbReference type="Pfam" id="PF00144">
    <property type="entry name" value="Beta-lactamase"/>
    <property type="match status" value="1"/>
</dbReference>
<dbReference type="PANTHER" id="PTHR46825:SF7">
    <property type="entry name" value="D-ALANYL-D-ALANINE CARBOXYPEPTIDASE"/>
    <property type="match status" value="1"/>
</dbReference>
<protein>
    <submittedName>
        <fullName evidence="3">D-alanyl-D-alanine carboxypeptidase</fullName>
    </submittedName>
</protein>
<keyword evidence="3" id="KW-0645">Protease</keyword>
<keyword evidence="4" id="KW-1185">Reference proteome</keyword>
<keyword evidence="3" id="KW-0378">Hydrolase</keyword>
<dbReference type="InterPro" id="IPR001466">
    <property type="entry name" value="Beta-lactam-related"/>
</dbReference>
<dbReference type="PANTHER" id="PTHR46825">
    <property type="entry name" value="D-ALANYL-D-ALANINE-CARBOXYPEPTIDASE/ENDOPEPTIDASE AMPH"/>
    <property type="match status" value="1"/>
</dbReference>
<gene>
    <name evidence="3" type="ORF">SAMN05216223_12746</name>
</gene>
<evidence type="ECO:0000313" key="4">
    <source>
        <dbReference type="Proteomes" id="UP000236754"/>
    </source>
</evidence>
<evidence type="ECO:0000259" key="2">
    <source>
        <dbReference type="Pfam" id="PF00144"/>
    </source>
</evidence>
<organism evidence="3 4">
    <name type="scientific">Actinacidiphila yanglinensis</name>
    <dbReference type="NCBI Taxonomy" id="310779"/>
    <lineage>
        <taxon>Bacteria</taxon>
        <taxon>Bacillati</taxon>
        <taxon>Actinomycetota</taxon>
        <taxon>Actinomycetes</taxon>
        <taxon>Kitasatosporales</taxon>
        <taxon>Streptomycetaceae</taxon>
        <taxon>Actinacidiphila</taxon>
    </lineage>
</organism>
<dbReference type="Gene3D" id="3.40.710.10">
    <property type="entry name" value="DD-peptidase/beta-lactamase superfamily"/>
    <property type="match status" value="1"/>
</dbReference>
<evidence type="ECO:0000313" key="3">
    <source>
        <dbReference type="EMBL" id="SEG93181.1"/>
    </source>
</evidence>
<evidence type="ECO:0000256" key="1">
    <source>
        <dbReference type="SAM" id="SignalP"/>
    </source>
</evidence>
<sequence>MKTYLRALGAAVALTVGAASPALAAPRTATGPSSPSGHSGTAAVQQVLDRLTGEDGAPGALAQLRTERGSTTLTSGVADINTQAPMRADSTYRIGSMTKMYVATVVLQLVGDGRVSLDAPVERYLPGVVRANGNDGRNIRVRDLLQHTSRLPDYLAYWTPPQILADRFAHHDLSELLAVALAHPPVTVDTPGGFHYSNTDYVLLSLLIEKVTGRPYGTEISQRILKPLGLRSTSVPGDASTIPGTHPRGYVKLSADADPMDVTEFDPTVAAGAGDMISSASDMSRFLGALLGGQLLPRPELARMMDVEPTGHAGSRAYGLGLERWSLPCGGVFWGHQGDIFGFETMTGATTDGRQATVMVNLDPGGTDAQDADVQAAVTTALCS</sequence>
<dbReference type="AlphaFoldDB" id="A0A1H6E7E3"/>
<dbReference type="EMBL" id="FNVU01000027">
    <property type="protein sequence ID" value="SEG93181.1"/>
    <property type="molecule type" value="Genomic_DNA"/>
</dbReference>
<name>A0A1H6E7E3_9ACTN</name>
<dbReference type="Proteomes" id="UP000236754">
    <property type="component" value="Unassembled WGS sequence"/>
</dbReference>
<dbReference type="RefSeq" id="WP_103890516.1">
    <property type="nucleotide sequence ID" value="NZ_FNVU01000027.1"/>
</dbReference>
<dbReference type="OrthoDB" id="5177574at2"/>
<feature type="domain" description="Beta-lactamase-related" evidence="2">
    <location>
        <begin position="45"/>
        <end position="377"/>
    </location>
</feature>
<feature type="chain" id="PRO_5009296605" evidence="1">
    <location>
        <begin position="25"/>
        <end position="384"/>
    </location>
</feature>
<dbReference type="GO" id="GO:0004180">
    <property type="term" value="F:carboxypeptidase activity"/>
    <property type="evidence" value="ECO:0007669"/>
    <property type="project" value="UniProtKB-KW"/>
</dbReference>
<dbReference type="InterPro" id="IPR012338">
    <property type="entry name" value="Beta-lactam/transpept-like"/>
</dbReference>